<evidence type="ECO:0000259" key="8">
    <source>
        <dbReference type="Pfam" id="PF20659"/>
    </source>
</evidence>
<dbReference type="InterPro" id="IPR044856">
    <property type="entry name" value="Malate_synth_C_sf"/>
</dbReference>
<evidence type="ECO:0000256" key="5">
    <source>
        <dbReference type="ARBA" id="ARBA00047918"/>
    </source>
</evidence>
<dbReference type="InterPro" id="IPR046363">
    <property type="entry name" value="MS_N_TIM-barrel_dom"/>
</dbReference>
<dbReference type="Pfam" id="PF20659">
    <property type="entry name" value="MS_C"/>
    <property type="match status" value="1"/>
</dbReference>
<dbReference type="PANTHER" id="PTHR42902:SF2">
    <property type="entry name" value="MALATE SYNTHASE"/>
    <property type="match status" value="1"/>
</dbReference>
<dbReference type="SUPFAM" id="SSF51645">
    <property type="entry name" value="Malate synthase G"/>
    <property type="match status" value="1"/>
</dbReference>
<dbReference type="GO" id="GO:0006097">
    <property type="term" value="P:glyoxylate cycle"/>
    <property type="evidence" value="ECO:0007669"/>
    <property type="project" value="UniProtKB-KW"/>
</dbReference>
<dbReference type="FunFam" id="3.20.20.360:FF:000001">
    <property type="entry name" value="Malate synthase"/>
    <property type="match status" value="1"/>
</dbReference>
<evidence type="ECO:0000256" key="4">
    <source>
        <dbReference type="ARBA" id="ARBA00022679"/>
    </source>
</evidence>
<proteinExistence type="predicted"/>
<dbReference type="Pfam" id="PF01274">
    <property type="entry name" value="MS_TIM-barrel"/>
    <property type="match status" value="1"/>
</dbReference>
<dbReference type="OrthoDB" id="4078635at2759"/>
<dbReference type="InterPro" id="IPR001465">
    <property type="entry name" value="Malate_synthase_TIM"/>
</dbReference>
<comment type="catalytic activity">
    <reaction evidence="5">
        <text>glyoxylate + acetyl-CoA + H2O = (S)-malate + CoA + H(+)</text>
        <dbReference type="Rhea" id="RHEA:18181"/>
        <dbReference type="ChEBI" id="CHEBI:15377"/>
        <dbReference type="ChEBI" id="CHEBI:15378"/>
        <dbReference type="ChEBI" id="CHEBI:15589"/>
        <dbReference type="ChEBI" id="CHEBI:36655"/>
        <dbReference type="ChEBI" id="CHEBI:57287"/>
        <dbReference type="ChEBI" id="CHEBI:57288"/>
        <dbReference type="EC" id="2.3.3.9"/>
    </reaction>
</comment>
<dbReference type="InterPro" id="IPR006252">
    <property type="entry name" value="Malate_synthA"/>
</dbReference>
<reference evidence="9" key="1">
    <citation type="submission" date="2020-08" db="EMBL/GenBank/DDBJ databases">
        <title>Spodoptera exigua strain:BAW_Kor-Di-RS1 Genome sequencing and assembly.</title>
        <authorList>
            <person name="Kim J."/>
            <person name="Nam H.Y."/>
            <person name="Kwon M."/>
            <person name="Choi J.H."/>
            <person name="Cho S.R."/>
            <person name="Kim G.-H."/>
        </authorList>
    </citation>
    <scope>NUCLEOTIDE SEQUENCE</scope>
    <source>
        <strain evidence="9">BAW_Kor-Di-RS1</strain>
        <tissue evidence="9">Whole-body</tissue>
    </source>
</reference>
<keyword evidence="4" id="KW-0808">Transferase</keyword>
<feature type="active site" description="Proton acceptor" evidence="6">
    <location>
        <position position="162"/>
    </location>
</feature>
<dbReference type="InterPro" id="IPR048355">
    <property type="entry name" value="MS_C"/>
</dbReference>
<comment type="caution">
    <text evidence="9">The sequence shown here is derived from an EMBL/GenBank/DDBJ whole genome shotgun (WGS) entry which is preliminary data.</text>
</comment>
<feature type="domain" description="Malate synthase C-terminal" evidence="8">
    <location>
        <begin position="412"/>
        <end position="491"/>
    </location>
</feature>
<accession>A0A835G2I8</accession>
<evidence type="ECO:0000259" key="7">
    <source>
        <dbReference type="Pfam" id="PF01274"/>
    </source>
</evidence>
<keyword evidence="10" id="KW-1185">Reference proteome</keyword>
<evidence type="ECO:0000313" key="9">
    <source>
        <dbReference type="EMBL" id="KAF9405765.1"/>
    </source>
</evidence>
<dbReference type="FunFam" id="1.20.1220.12:FF:000001">
    <property type="entry name" value="Malate synthase"/>
    <property type="match status" value="1"/>
</dbReference>
<dbReference type="GO" id="GO:0005737">
    <property type="term" value="C:cytoplasm"/>
    <property type="evidence" value="ECO:0007669"/>
    <property type="project" value="TreeGrafter"/>
</dbReference>
<name>A0A835G2I8_SPOEX</name>
<dbReference type="GO" id="GO:0004474">
    <property type="term" value="F:malate synthase activity"/>
    <property type="evidence" value="ECO:0007669"/>
    <property type="project" value="UniProtKB-EC"/>
</dbReference>
<dbReference type="PIRSF" id="PIRSF001363">
    <property type="entry name" value="Malate_synth"/>
    <property type="match status" value="1"/>
</dbReference>
<dbReference type="EMBL" id="JACKWZ010000685">
    <property type="protein sequence ID" value="KAF9405765.1"/>
    <property type="molecule type" value="Genomic_DNA"/>
</dbReference>
<dbReference type="Gene3D" id="1.20.1220.12">
    <property type="entry name" value="Malate synthase, domain III"/>
    <property type="match status" value="1"/>
</dbReference>
<dbReference type="EC" id="2.3.3.9" evidence="1"/>
<evidence type="ECO:0000313" key="10">
    <source>
        <dbReference type="Proteomes" id="UP000648187"/>
    </source>
</evidence>
<evidence type="ECO:0000256" key="1">
    <source>
        <dbReference type="ARBA" id="ARBA00012636"/>
    </source>
</evidence>
<dbReference type="InterPro" id="IPR011076">
    <property type="entry name" value="Malate_synth_sf"/>
</dbReference>
<feature type="active site" description="Proton donor" evidence="6">
    <location>
        <position position="445"/>
    </location>
</feature>
<dbReference type="PANTHER" id="PTHR42902">
    <property type="entry name" value="MALATE SYNTHASE"/>
    <property type="match status" value="1"/>
</dbReference>
<evidence type="ECO:0000256" key="3">
    <source>
        <dbReference type="ARBA" id="ARBA00022532"/>
    </source>
</evidence>
<dbReference type="AlphaFoldDB" id="A0A835G2I8"/>
<dbReference type="Proteomes" id="UP000648187">
    <property type="component" value="Unassembled WGS sequence"/>
</dbReference>
<protein>
    <recommendedName>
        <fullName evidence="1">malate synthase</fullName>
        <ecNumber evidence="1">2.3.3.9</ecNumber>
    </recommendedName>
</protein>
<feature type="domain" description="Malate synthase TIM barrel" evidence="7">
    <location>
        <begin position="158"/>
        <end position="406"/>
    </location>
</feature>
<gene>
    <name evidence="9" type="ORF">HW555_013625</name>
</gene>
<dbReference type="Gene3D" id="3.20.20.360">
    <property type="entry name" value="Malate synthase, domain 3"/>
    <property type="match status" value="1"/>
</dbReference>
<keyword evidence="2" id="KW-0329">Glyoxylate bypass</keyword>
<evidence type="ECO:0000256" key="2">
    <source>
        <dbReference type="ARBA" id="ARBA00022435"/>
    </source>
</evidence>
<dbReference type="GO" id="GO:0006099">
    <property type="term" value="P:tricarboxylic acid cycle"/>
    <property type="evidence" value="ECO:0007669"/>
    <property type="project" value="UniProtKB-KW"/>
</dbReference>
<sequence length="546" mass="61722">MPNKDSKVLFLQSAPPKFEEIQKTIFNDGAVDFIWRIHKTFEKQIEQFYKDRLQRTVITQTLSTLDFKKSPERSDKSWTIAPLPPRLQNRHLDLGDVSASNTAHFVSSLNEDVQGIQVDFDDGHCPTWKNQLQAYQNIKLAVMGKLLGAPITITTCPVLMLRPRAWNMIEHNILIEGKEAIGPLVDFAVLMYHNGKLLYEANSGPYFYLSKLEGATEALMWNEIFVWAQNELGLPQGTIKACVLIENIVSSFELDEILYALRDHSLGLNCGIWDYCASIISKFGDRKEFLLPDRNKYVNMDRHFLNSYMKLVVSTCHARGAPATGGMAAAMLKPGSDVNDKDSKVIITKILAAKSKEIECGVDGFMVYDARVVPQINELWKKSGATPNQIGKQINVNITAQDLLSIPRDGVTLQGLKHNVAISILFIYYWLAGIGHFFYSGNVEDSATAEISRFQIWQWIRFSTPLEDDPKVVVTAKLVEKSAASFAAHAHKNLCRSNAERKRLTAARYMCMELFLSRNPPEFITSYLNDNHKFRTLHNKALLSNL</sequence>
<organism evidence="9 10">
    <name type="scientific">Spodoptera exigua</name>
    <name type="common">Beet armyworm</name>
    <name type="synonym">Noctua fulgens</name>
    <dbReference type="NCBI Taxonomy" id="7107"/>
    <lineage>
        <taxon>Eukaryota</taxon>
        <taxon>Metazoa</taxon>
        <taxon>Ecdysozoa</taxon>
        <taxon>Arthropoda</taxon>
        <taxon>Hexapoda</taxon>
        <taxon>Insecta</taxon>
        <taxon>Pterygota</taxon>
        <taxon>Neoptera</taxon>
        <taxon>Endopterygota</taxon>
        <taxon>Lepidoptera</taxon>
        <taxon>Glossata</taxon>
        <taxon>Ditrysia</taxon>
        <taxon>Noctuoidea</taxon>
        <taxon>Noctuidae</taxon>
        <taxon>Amphipyrinae</taxon>
        <taxon>Spodoptera</taxon>
    </lineage>
</organism>
<evidence type="ECO:0000256" key="6">
    <source>
        <dbReference type="PIRSR" id="PIRSR001363-1"/>
    </source>
</evidence>
<keyword evidence="3" id="KW-0816">Tricarboxylic acid cycle</keyword>